<dbReference type="Gene3D" id="3.30.465.10">
    <property type="match status" value="1"/>
</dbReference>
<keyword evidence="12" id="KW-1185">Reference proteome</keyword>
<dbReference type="InterPro" id="IPR036318">
    <property type="entry name" value="FAD-bd_PCMH-like_sf"/>
</dbReference>
<keyword evidence="2" id="KW-0285">Flavoprotein</keyword>
<sequence>MRRWNGWGDTAVSNPLPDATAAVLAERIGPGTPPRDASLDEVMASVPPSRLPPHPLVSTEPEVRLRHARGQSFPDLIVLRSGRVPAFPDGVAFPRDAAEVRALFSYAREAGARLIPYGGGTSVVGHVNVAPGDAPILTVSLERLQQLHALSEEDRLATFGAGVSGPRLEEALRARGYTLGHFPQSFELSTLGGWIVTRSRGQQSLGYGRIENLFAGGRLESPAGPLVLPSFPASSTGPDLREFVLGSEGRMGILTEATVRISPLPEREDFHALFFPDWERARTAARELVQSGTPLSMLRLSTPQETAINLALSGHPRMVKVLSGSLSLFGVGSDGCMLVLGVSGSRRAVESAQHTAMGLAGRHGGVRVPLLGQKWLKGRFRAPYLRNTAWERGWGVDTVETATSWSNVPRLLTAVEDALRGALADQGERALVFTHLSHVYATGSNLYTTFIFRLGKDAEETQARWLALKTAASRAMATHGGTISHQHGVGTDHRPWLEAEKGALGLSAIRQMLGTFDPTGMLNPGKLV</sequence>
<reference evidence="9 11" key="1">
    <citation type="submission" date="2015-05" db="EMBL/GenBank/DDBJ databases">
        <title>Genome assembly of Archangium gephyra DSM 2261.</title>
        <authorList>
            <person name="Sharma G."/>
            <person name="Subramanian S."/>
        </authorList>
    </citation>
    <scope>NUCLEOTIDE SEQUENCE [LARGE SCALE GENOMIC DNA]</scope>
    <source>
        <strain evidence="9 11">DSM 2261</strain>
    </source>
</reference>
<comment type="similarity">
    <text evidence="1">Belongs to the FAD-binding oxidoreductase/transferase type 4 family.</text>
</comment>
<dbReference type="PROSITE" id="PS51387">
    <property type="entry name" value="FAD_PCMH"/>
    <property type="match status" value="1"/>
</dbReference>
<gene>
    <name evidence="9" type="ORF">AA314_08374</name>
    <name evidence="10" type="ORF">ATI61_105279</name>
</gene>
<dbReference type="InterPro" id="IPR006094">
    <property type="entry name" value="Oxid_FAD_bind_N"/>
</dbReference>
<dbReference type="AlphaFoldDB" id="A0AAC8TI21"/>
<feature type="domain" description="FAD-binding PCMH-type" evidence="8">
    <location>
        <begin position="84"/>
        <end position="264"/>
    </location>
</feature>
<feature type="binding site" evidence="6">
    <location>
        <begin position="116"/>
        <end position="122"/>
    </location>
    <ligand>
        <name>FAD</name>
        <dbReference type="ChEBI" id="CHEBI:57692"/>
    </ligand>
</feature>
<evidence type="ECO:0000313" key="12">
    <source>
        <dbReference type="Proteomes" id="UP000256345"/>
    </source>
</evidence>
<dbReference type="GO" id="GO:0008609">
    <property type="term" value="F:alkylglycerone-phosphate synthase activity"/>
    <property type="evidence" value="ECO:0007669"/>
    <property type="project" value="InterPro"/>
</dbReference>
<proteinExistence type="inferred from homology"/>
<dbReference type="EMBL" id="CP011509">
    <property type="protein sequence ID" value="AKJ06748.1"/>
    <property type="molecule type" value="Genomic_DNA"/>
</dbReference>
<organism evidence="9 11">
    <name type="scientific">Archangium gephyra</name>
    <dbReference type="NCBI Taxonomy" id="48"/>
    <lineage>
        <taxon>Bacteria</taxon>
        <taxon>Pseudomonadati</taxon>
        <taxon>Myxococcota</taxon>
        <taxon>Myxococcia</taxon>
        <taxon>Myxococcales</taxon>
        <taxon>Cystobacterineae</taxon>
        <taxon>Archangiaceae</taxon>
        <taxon>Archangium</taxon>
    </lineage>
</organism>
<evidence type="ECO:0000256" key="2">
    <source>
        <dbReference type="ARBA" id="ARBA00022630"/>
    </source>
</evidence>
<evidence type="ECO:0000259" key="8">
    <source>
        <dbReference type="PROSITE" id="PS51387"/>
    </source>
</evidence>
<feature type="binding site" evidence="5">
    <location>
        <position position="386"/>
    </location>
    <ligand>
        <name>substrate</name>
    </ligand>
</feature>
<evidence type="ECO:0000256" key="3">
    <source>
        <dbReference type="ARBA" id="ARBA00022827"/>
    </source>
</evidence>
<keyword evidence="3 6" id="KW-0274">FAD</keyword>
<dbReference type="InterPro" id="IPR025650">
    <property type="entry name" value="Alkyl-DHAP_Synthase"/>
</dbReference>
<evidence type="ECO:0000256" key="7">
    <source>
        <dbReference type="PIRSR" id="PIRSR625650-4"/>
    </source>
</evidence>
<comment type="cofactor">
    <cofactor evidence="6">
        <name>FAD</name>
        <dbReference type="ChEBI" id="CHEBI:57692"/>
    </cofactor>
</comment>
<evidence type="ECO:0000256" key="1">
    <source>
        <dbReference type="ARBA" id="ARBA00008000"/>
    </source>
</evidence>
<evidence type="ECO:0000313" key="10">
    <source>
        <dbReference type="EMBL" id="REG31952.1"/>
    </source>
</evidence>
<dbReference type="GO" id="GO:0071949">
    <property type="term" value="F:FAD binding"/>
    <property type="evidence" value="ECO:0007669"/>
    <property type="project" value="InterPro"/>
</dbReference>
<dbReference type="Proteomes" id="UP000256345">
    <property type="component" value="Unassembled WGS sequence"/>
</dbReference>
<dbReference type="InterPro" id="IPR016166">
    <property type="entry name" value="FAD-bd_PCMH"/>
</dbReference>
<dbReference type="EMBL" id="QUMU01000005">
    <property type="protein sequence ID" value="REG31952.1"/>
    <property type="molecule type" value="Genomic_DNA"/>
</dbReference>
<dbReference type="RefSeq" id="WP_047859955.1">
    <property type="nucleotide sequence ID" value="NZ_CP011509.1"/>
</dbReference>
<dbReference type="GO" id="GO:0008610">
    <property type="term" value="P:lipid biosynthetic process"/>
    <property type="evidence" value="ECO:0007669"/>
    <property type="project" value="InterPro"/>
</dbReference>
<dbReference type="Gene3D" id="1.10.45.10">
    <property type="entry name" value="Vanillyl-alcohol Oxidase, Chain A, domain 4"/>
    <property type="match status" value="1"/>
</dbReference>
<evidence type="ECO:0000256" key="5">
    <source>
        <dbReference type="PIRSR" id="PIRSR625650-2"/>
    </source>
</evidence>
<evidence type="ECO:0000313" key="9">
    <source>
        <dbReference type="EMBL" id="AKJ06748.1"/>
    </source>
</evidence>
<dbReference type="SUPFAM" id="SSF55103">
    <property type="entry name" value="FAD-linked oxidases, C-terminal domain"/>
    <property type="match status" value="1"/>
</dbReference>
<dbReference type="Proteomes" id="UP000035579">
    <property type="component" value="Chromosome"/>
</dbReference>
<protein>
    <submittedName>
        <fullName evidence="9">Alkyldihydroxyacetonephosphate synthase</fullName>
    </submittedName>
</protein>
<dbReference type="InterPro" id="IPR016169">
    <property type="entry name" value="FAD-bd_PCMH_sub2"/>
</dbReference>
<evidence type="ECO:0000313" key="11">
    <source>
        <dbReference type="Proteomes" id="UP000035579"/>
    </source>
</evidence>
<dbReference type="Pfam" id="PF02913">
    <property type="entry name" value="FAD-oxidase_C"/>
    <property type="match status" value="1"/>
</dbReference>
<feature type="site" description="Important for enzyme activity" evidence="7">
    <location>
        <position position="299"/>
    </location>
</feature>
<dbReference type="InterPro" id="IPR004113">
    <property type="entry name" value="FAD-bd_oxidored_4_C"/>
</dbReference>
<name>A0AAC8TI21_9BACT</name>
<reference evidence="10 12" key="2">
    <citation type="submission" date="2018-08" db="EMBL/GenBank/DDBJ databases">
        <title>Genomic Encyclopedia of Archaeal and Bacterial Type Strains, Phase II (KMG-II): from individual species to whole genera.</title>
        <authorList>
            <person name="Goeker M."/>
        </authorList>
    </citation>
    <scope>NUCLEOTIDE SEQUENCE [LARGE SCALE GENOMIC DNA]</scope>
    <source>
        <strain evidence="10 12">DSM 2261</strain>
    </source>
</reference>
<dbReference type="PANTHER" id="PTHR46568:SF1">
    <property type="entry name" value="ALKYLDIHYDROXYACETONEPHOSPHATE SYNTHASE, PEROXISOMAL"/>
    <property type="match status" value="1"/>
</dbReference>
<accession>A0AAC8TI21</accession>
<dbReference type="InterPro" id="IPR016171">
    <property type="entry name" value="Vanillyl_alc_oxidase_C-sub2"/>
</dbReference>
<feature type="active site" description="Proton donor/acceptor" evidence="4">
    <location>
        <position position="447"/>
    </location>
</feature>
<dbReference type="Pfam" id="PF01565">
    <property type="entry name" value="FAD_binding_4"/>
    <property type="match status" value="1"/>
</dbReference>
<evidence type="ECO:0000256" key="4">
    <source>
        <dbReference type="PIRSR" id="PIRSR625650-1"/>
    </source>
</evidence>
<dbReference type="InterPro" id="IPR016164">
    <property type="entry name" value="FAD-linked_Oxase-like_C"/>
</dbReference>
<dbReference type="PANTHER" id="PTHR46568">
    <property type="entry name" value="ALKYLDIHYDROXYACETONEPHOSPHATE SYNTHASE, PEROXISOMAL"/>
    <property type="match status" value="1"/>
</dbReference>
<dbReference type="Gene3D" id="3.30.70.3450">
    <property type="match status" value="1"/>
</dbReference>
<evidence type="ECO:0000256" key="6">
    <source>
        <dbReference type="PIRSR" id="PIRSR625650-3"/>
    </source>
</evidence>
<dbReference type="Gene3D" id="3.30.300.330">
    <property type="match status" value="1"/>
</dbReference>
<dbReference type="KEGG" id="age:AA314_08374"/>
<dbReference type="SUPFAM" id="SSF56176">
    <property type="entry name" value="FAD-binding/transporter-associated domain-like"/>
    <property type="match status" value="1"/>
</dbReference>